<proteinExistence type="predicted"/>
<dbReference type="PANTHER" id="PTHR33570">
    <property type="entry name" value="4-CARBOXYMUCONOLACTONE DECARBOXYLASE FAMILY PROTEIN"/>
    <property type="match status" value="1"/>
</dbReference>
<dbReference type="Proteomes" id="UP000238801">
    <property type="component" value="Unassembled WGS sequence"/>
</dbReference>
<evidence type="ECO:0000259" key="1">
    <source>
        <dbReference type="Pfam" id="PF02627"/>
    </source>
</evidence>
<accession>A0A2T0X6Q9</accession>
<dbReference type="Gene3D" id="1.20.1290.10">
    <property type="entry name" value="AhpD-like"/>
    <property type="match status" value="1"/>
</dbReference>
<dbReference type="PANTHER" id="PTHR33570:SF2">
    <property type="entry name" value="CARBOXYMUCONOLACTONE DECARBOXYLASE-LIKE DOMAIN-CONTAINING PROTEIN"/>
    <property type="match status" value="1"/>
</dbReference>
<dbReference type="SUPFAM" id="SSF69118">
    <property type="entry name" value="AhpD-like"/>
    <property type="match status" value="1"/>
</dbReference>
<dbReference type="OrthoDB" id="7507676at2"/>
<comment type="caution">
    <text evidence="2">The sequence shown here is derived from an EMBL/GenBank/DDBJ whole genome shotgun (WGS) entry which is preliminary data.</text>
</comment>
<reference evidence="2 3" key="1">
    <citation type="submission" date="2018-03" db="EMBL/GenBank/DDBJ databases">
        <title>Genomic Encyclopedia of Archaeal and Bacterial Type Strains, Phase II (KMG-II): from individual species to whole genera.</title>
        <authorList>
            <person name="Goeker M."/>
        </authorList>
    </citation>
    <scope>NUCLEOTIDE SEQUENCE [LARGE SCALE GENOMIC DNA]</scope>
    <source>
        <strain evidence="2 3">DSM 29318</strain>
    </source>
</reference>
<dbReference type="RefSeq" id="WP_106159101.1">
    <property type="nucleotide sequence ID" value="NZ_PVTT01000001.1"/>
</dbReference>
<dbReference type="NCBIfam" id="TIGR02425">
    <property type="entry name" value="decarb_PcaC"/>
    <property type="match status" value="1"/>
</dbReference>
<name>A0A2T0X6Q9_9RHOB</name>
<keyword evidence="3" id="KW-1185">Reference proteome</keyword>
<dbReference type="Pfam" id="PF02627">
    <property type="entry name" value="CMD"/>
    <property type="match status" value="1"/>
</dbReference>
<dbReference type="EMBL" id="PVTT01000001">
    <property type="protein sequence ID" value="PRY94616.1"/>
    <property type="molecule type" value="Genomic_DNA"/>
</dbReference>
<dbReference type="InterPro" id="IPR029032">
    <property type="entry name" value="AhpD-like"/>
</dbReference>
<dbReference type="InterPro" id="IPR052512">
    <property type="entry name" value="4CMD/NDH-1_regulator"/>
</dbReference>
<sequence>MTKGEEARRAVLGDAHVDRSLAGATAFDRPFQDFATDVAWGRLWADDTLTRRERSLVTLGILAATGNPEEFALHVRATANTGATPAEVMQVILHAAAYAGIPRANTATRIAREVYAEMGVDL</sequence>
<protein>
    <submittedName>
        <fullName evidence="2">4-carboxymuconolactone decarboxylase</fullName>
    </submittedName>
</protein>
<evidence type="ECO:0000313" key="3">
    <source>
        <dbReference type="Proteomes" id="UP000238801"/>
    </source>
</evidence>
<dbReference type="AlphaFoldDB" id="A0A2T0X6Q9"/>
<gene>
    <name evidence="2" type="ORF">BCF33_0208</name>
</gene>
<feature type="domain" description="Carboxymuconolactone decarboxylase-like" evidence="1">
    <location>
        <begin position="31"/>
        <end position="113"/>
    </location>
</feature>
<dbReference type="InterPro" id="IPR003779">
    <property type="entry name" value="CMD-like"/>
</dbReference>
<dbReference type="GO" id="GO:0051920">
    <property type="term" value="F:peroxiredoxin activity"/>
    <property type="evidence" value="ECO:0007669"/>
    <property type="project" value="InterPro"/>
</dbReference>
<evidence type="ECO:0000313" key="2">
    <source>
        <dbReference type="EMBL" id="PRY94616.1"/>
    </source>
</evidence>
<dbReference type="InterPro" id="IPR012788">
    <property type="entry name" value="Decarb_PcaC"/>
</dbReference>
<organism evidence="2 3">
    <name type="scientific">Hasllibacter halocynthiae</name>
    <dbReference type="NCBI Taxonomy" id="595589"/>
    <lineage>
        <taxon>Bacteria</taxon>
        <taxon>Pseudomonadati</taxon>
        <taxon>Pseudomonadota</taxon>
        <taxon>Alphaproteobacteria</taxon>
        <taxon>Rhodobacterales</taxon>
        <taxon>Roseobacteraceae</taxon>
        <taxon>Hasllibacter</taxon>
    </lineage>
</organism>